<dbReference type="RefSeq" id="WP_340340101.1">
    <property type="nucleotide sequence ID" value="NZ_JBBKZS010000057.1"/>
</dbReference>
<feature type="chain" id="PRO_5047181759" description="DUF4156 domain-containing protein" evidence="1">
    <location>
        <begin position="18"/>
        <end position="103"/>
    </location>
</feature>
<gene>
    <name evidence="2" type="ORF">WKW79_36425</name>
</gene>
<feature type="signal peptide" evidence="1">
    <location>
        <begin position="1"/>
        <end position="17"/>
    </location>
</feature>
<accession>A0ABU8XK30</accession>
<keyword evidence="1" id="KW-0732">Signal</keyword>
<sequence length="103" mass="10744">MKVIALLAPLSLLAACATTHDPAALKVRQIDPPGASSPCKFIGVVEVTGSVTYWSMAEAKRDVLALTRNEVARRGGNAYVPTATFVERGLSPASAQADAYACP</sequence>
<organism evidence="2 3">
    <name type="scientific">Variovorax robiniae</name>
    <dbReference type="NCBI Taxonomy" id="1836199"/>
    <lineage>
        <taxon>Bacteria</taxon>
        <taxon>Pseudomonadati</taxon>
        <taxon>Pseudomonadota</taxon>
        <taxon>Betaproteobacteria</taxon>
        <taxon>Burkholderiales</taxon>
        <taxon>Comamonadaceae</taxon>
        <taxon>Variovorax</taxon>
    </lineage>
</organism>
<proteinExistence type="predicted"/>
<evidence type="ECO:0000313" key="2">
    <source>
        <dbReference type="EMBL" id="MEJ8860071.1"/>
    </source>
</evidence>
<dbReference type="Proteomes" id="UP001367030">
    <property type="component" value="Unassembled WGS sequence"/>
</dbReference>
<dbReference type="PROSITE" id="PS51257">
    <property type="entry name" value="PROKAR_LIPOPROTEIN"/>
    <property type="match status" value="1"/>
</dbReference>
<evidence type="ECO:0000256" key="1">
    <source>
        <dbReference type="SAM" id="SignalP"/>
    </source>
</evidence>
<protein>
    <recommendedName>
        <fullName evidence="4">DUF4156 domain-containing protein</fullName>
    </recommendedName>
</protein>
<dbReference type="EMBL" id="JBBKZS010000057">
    <property type="protein sequence ID" value="MEJ8860071.1"/>
    <property type="molecule type" value="Genomic_DNA"/>
</dbReference>
<reference evidence="2 3" key="1">
    <citation type="submission" date="2024-03" db="EMBL/GenBank/DDBJ databases">
        <title>Novel species of the genus Variovorax.</title>
        <authorList>
            <person name="Liu Q."/>
            <person name="Xin Y.-H."/>
        </authorList>
    </citation>
    <scope>NUCLEOTIDE SEQUENCE [LARGE SCALE GENOMIC DNA]</scope>
    <source>
        <strain evidence="2 3">KACC 18901</strain>
    </source>
</reference>
<name>A0ABU8XK30_9BURK</name>
<keyword evidence="3" id="KW-1185">Reference proteome</keyword>
<evidence type="ECO:0000313" key="3">
    <source>
        <dbReference type="Proteomes" id="UP001367030"/>
    </source>
</evidence>
<evidence type="ECO:0008006" key="4">
    <source>
        <dbReference type="Google" id="ProtNLM"/>
    </source>
</evidence>
<comment type="caution">
    <text evidence="2">The sequence shown here is derived from an EMBL/GenBank/DDBJ whole genome shotgun (WGS) entry which is preliminary data.</text>
</comment>